<dbReference type="EMBL" id="JAPQKR010000013">
    <property type="protein sequence ID" value="KAJ5201780.1"/>
    <property type="molecule type" value="Genomic_DNA"/>
</dbReference>
<sequence length="384" mass="42470">MGSSQWIEFQSSPSNSYCNVWLMQAGSILIPQEFLLLPDTAADNGSGSEPLEQTVSGKYAAPDFVFLIEHIPTGKFYLYDLGMRKDLHNLSPFTRKYDLPFYGYSPVLPSEILSQHGPPGFHPSKVHSIVLSHLDFDHIGDCGKLAFPNAEIWMGPSACLKARPGYPEDPDSAGLSSDFPRDGSRKIVEFTIPDDILQEKGDARVDLVKDWISKGYYTAIERRVPSNGWHPLGTFPLACDLFNDGSMYLIDSPGHGAGHQSLLIRLRKESSEKLSSAPGSTNSELPLDDFVLLAGDTFHHPELLRNPLRMARAPYSSNSVHNDANLAIDTIYRTQGFARRENCWVIAAHDTDVQASLAAGQKCVEGLALLNDWKHKGWKGEQGK</sequence>
<dbReference type="GeneID" id="83180806"/>
<dbReference type="InterPro" id="IPR051013">
    <property type="entry name" value="MBL_superfamily_lactonases"/>
</dbReference>
<keyword evidence="4" id="KW-0862">Zinc</keyword>
<dbReference type="CDD" id="cd07730">
    <property type="entry name" value="metallo-hydrolase-like_MBL-fold"/>
    <property type="match status" value="1"/>
</dbReference>
<keyword evidence="6" id="KW-1185">Reference proteome</keyword>
<organism evidence="5 6">
    <name type="scientific">Penicillium cinerascens</name>
    <dbReference type="NCBI Taxonomy" id="70096"/>
    <lineage>
        <taxon>Eukaryota</taxon>
        <taxon>Fungi</taxon>
        <taxon>Dikarya</taxon>
        <taxon>Ascomycota</taxon>
        <taxon>Pezizomycotina</taxon>
        <taxon>Eurotiomycetes</taxon>
        <taxon>Eurotiomycetidae</taxon>
        <taxon>Eurotiales</taxon>
        <taxon>Aspergillaceae</taxon>
        <taxon>Penicillium</taxon>
    </lineage>
</organism>
<dbReference type="GO" id="GO:0016787">
    <property type="term" value="F:hydrolase activity"/>
    <property type="evidence" value="ECO:0007669"/>
    <property type="project" value="UniProtKB-KW"/>
</dbReference>
<evidence type="ECO:0000256" key="1">
    <source>
        <dbReference type="ARBA" id="ARBA00007749"/>
    </source>
</evidence>
<accession>A0A9W9MI77</accession>
<dbReference type="Proteomes" id="UP001150904">
    <property type="component" value="Unassembled WGS sequence"/>
</dbReference>
<evidence type="ECO:0000313" key="5">
    <source>
        <dbReference type="EMBL" id="KAJ5201780.1"/>
    </source>
</evidence>
<dbReference type="PANTHER" id="PTHR42978">
    <property type="entry name" value="QUORUM-QUENCHING LACTONASE YTNP-RELATED-RELATED"/>
    <property type="match status" value="1"/>
</dbReference>
<reference evidence="5" key="1">
    <citation type="submission" date="2022-12" db="EMBL/GenBank/DDBJ databases">
        <authorList>
            <person name="Petersen C."/>
        </authorList>
    </citation>
    <scope>NUCLEOTIDE SEQUENCE</scope>
    <source>
        <strain evidence="5">IBT 15544</strain>
    </source>
</reference>
<evidence type="ECO:0000313" key="6">
    <source>
        <dbReference type="Proteomes" id="UP001150904"/>
    </source>
</evidence>
<dbReference type="OrthoDB" id="10250730at2759"/>
<protein>
    <submittedName>
        <fullName evidence="5">Metallo-hydrolase/oxidoreductase</fullName>
    </submittedName>
</protein>
<dbReference type="SUPFAM" id="SSF56281">
    <property type="entry name" value="Metallo-hydrolase/oxidoreductase"/>
    <property type="match status" value="1"/>
</dbReference>
<dbReference type="Gene3D" id="3.60.15.10">
    <property type="entry name" value="Ribonuclease Z/Hydroxyacylglutathione hydrolase-like"/>
    <property type="match status" value="1"/>
</dbReference>
<evidence type="ECO:0000256" key="2">
    <source>
        <dbReference type="ARBA" id="ARBA00022723"/>
    </source>
</evidence>
<comment type="similarity">
    <text evidence="1">Belongs to the metallo-beta-lactamase superfamily.</text>
</comment>
<evidence type="ECO:0000256" key="3">
    <source>
        <dbReference type="ARBA" id="ARBA00022801"/>
    </source>
</evidence>
<dbReference type="AlphaFoldDB" id="A0A9W9MI77"/>
<evidence type="ECO:0000256" key="4">
    <source>
        <dbReference type="ARBA" id="ARBA00022833"/>
    </source>
</evidence>
<keyword evidence="3" id="KW-0378">Hydrolase</keyword>
<proteinExistence type="inferred from homology"/>
<reference evidence="5" key="2">
    <citation type="journal article" date="2023" name="IMA Fungus">
        <title>Comparative genomic study of the Penicillium genus elucidates a diverse pangenome and 15 lateral gene transfer events.</title>
        <authorList>
            <person name="Petersen C."/>
            <person name="Sorensen T."/>
            <person name="Nielsen M.R."/>
            <person name="Sondergaard T.E."/>
            <person name="Sorensen J.L."/>
            <person name="Fitzpatrick D.A."/>
            <person name="Frisvad J.C."/>
            <person name="Nielsen K.L."/>
        </authorList>
    </citation>
    <scope>NUCLEOTIDE SEQUENCE</scope>
    <source>
        <strain evidence="5">IBT 15544</strain>
    </source>
</reference>
<dbReference type="PANTHER" id="PTHR42978:SF5">
    <property type="entry name" value="METALLO-BETA-LACTAMASE DOMAIN-CONTAINING PROTEIN"/>
    <property type="match status" value="1"/>
</dbReference>
<gene>
    <name evidence="5" type="ORF">N7498_006443</name>
</gene>
<name>A0A9W9MI77_9EURO</name>
<keyword evidence="2" id="KW-0479">Metal-binding</keyword>
<dbReference type="InterPro" id="IPR036866">
    <property type="entry name" value="RibonucZ/Hydroxyglut_hydro"/>
</dbReference>
<dbReference type="RefSeq" id="XP_058307696.1">
    <property type="nucleotide sequence ID" value="XM_058453505.1"/>
</dbReference>
<dbReference type="GO" id="GO:0046872">
    <property type="term" value="F:metal ion binding"/>
    <property type="evidence" value="ECO:0007669"/>
    <property type="project" value="UniProtKB-KW"/>
</dbReference>
<comment type="caution">
    <text evidence="5">The sequence shown here is derived from an EMBL/GenBank/DDBJ whole genome shotgun (WGS) entry which is preliminary data.</text>
</comment>